<evidence type="ECO:0000313" key="2">
    <source>
        <dbReference type="Proteomes" id="UP000069914"/>
    </source>
</evidence>
<sequence length="65" mass="7272">MPEMFSGLSSECRFDGTLISKQEKLAEVSFGFNVLSQLSSMCFEFLFIHYQPVSGDISKTAITQL</sequence>
<protein>
    <submittedName>
        <fullName evidence="1">Uncharacterized protein</fullName>
    </submittedName>
</protein>
<dbReference type="EMBL" id="CP011975">
    <property type="protein sequence ID" value="AKP34473.1"/>
    <property type="molecule type" value="Genomic_DNA"/>
</dbReference>
<dbReference type="Proteomes" id="UP000069914">
    <property type="component" value="Chromosome"/>
</dbReference>
<reference evidence="1 2" key="1">
    <citation type="journal article" date="2015" name="Genome Announc.">
        <title>De Novo Genome Sequence of Yersinia aleksiciae Y159T.</title>
        <authorList>
            <person name="Sprague L.D."/>
            <person name="Neubauer H."/>
        </authorList>
    </citation>
    <scope>NUCLEOTIDE SEQUENCE [LARGE SCALE GENOMIC DNA]</scope>
    <source>
        <strain evidence="1 2">159</strain>
    </source>
</reference>
<proteinExistence type="predicted"/>
<accession>A0ABM5UF31</accession>
<gene>
    <name evidence="1" type="ORF">ACZ76_13510</name>
</gene>
<keyword evidence="2" id="KW-1185">Reference proteome</keyword>
<evidence type="ECO:0000313" key="1">
    <source>
        <dbReference type="EMBL" id="AKP34473.1"/>
    </source>
</evidence>
<name>A0ABM5UF31_YERAE</name>
<organism evidence="1 2">
    <name type="scientific">Yersinia aleksiciae</name>
    <dbReference type="NCBI Taxonomy" id="263819"/>
    <lineage>
        <taxon>Bacteria</taxon>
        <taxon>Pseudomonadati</taxon>
        <taxon>Pseudomonadota</taxon>
        <taxon>Gammaproteobacteria</taxon>
        <taxon>Enterobacterales</taxon>
        <taxon>Yersiniaceae</taxon>
        <taxon>Yersinia</taxon>
    </lineage>
</organism>